<dbReference type="SMART" id="SM00028">
    <property type="entry name" value="TPR"/>
    <property type="match status" value="5"/>
</dbReference>
<dbReference type="Pfam" id="PF13181">
    <property type="entry name" value="TPR_8"/>
    <property type="match status" value="1"/>
</dbReference>
<gene>
    <name evidence="1" type="ORF">LCGC14_2068190</name>
</gene>
<dbReference type="PANTHER" id="PTHR12558:SF13">
    <property type="entry name" value="CELL DIVISION CYCLE PROTEIN 27 HOMOLOG"/>
    <property type="match status" value="1"/>
</dbReference>
<feature type="non-terminal residue" evidence="1">
    <location>
        <position position="1"/>
    </location>
</feature>
<dbReference type="PROSITE" id="PS50005">
    <property type="entry name" value="TPR"/>
    <property type="match status" value="3"/>
</dbReference>
<dbReference type="InterPro" id="IPR019734">
    <property type="entry name" value="TPR_rpt"/>
</dbReference>
<dbReference type="AlphaFoldDB" id="A0A0F9HG76"/>
<evidence type="ECO:0000313" key="1">
    <source>
        <dbReference type="EMBL" id="KKL74107.1"/>
    </source>
</evidence>
<dbReference type="SUPFAM" id="SSF48452">
    <property type="entry name" value="TPR-like"/>
    <property type="match status" value="3"/>
</dbReference>
<dbReference type="NCBIfam" id="NF047558">
    <property type="entry name" value="TPR_END_plus"/>
    <property type="match status" value="1"/>
</dbReference>
<dbReference type="PANTHER" id="PTHR12558">
    <property type="entry name" value="CELL DIVISION CYCLE 16,23,27"/>
    <property type="match status" value="1"/>
</dbReference>
<reference evidence="1" key="1">
    <citation type="journal article" date="2015" name="Nature">
        <title>Complex archaea that bridge the gap between prokaryotes and eukaryotes.</title>
        <authorList>
            <person name="Spang A."/>
            <person name="Saw J.H."/>
            <person name="Jorgensen S.L."/>
            <person name="Zaremba-Niedzwiedzka K."/>
            <person name="Martijn J."/>
            <person name="Lind A.E."/>
            <person name="van Eijk R."/>
            <person name="Schleper C."/>
            <person name="Guy L."/>
            <person name="Ettema T.J."/>
        </authorList>
    </citation>
    <scope>NUCLEOTIDE SEQUENCE</scope>
</reference>
<dbReference type="EMBL" id="LAZR01024755">
    <property type="protein sequence ID" value="KKL74107.1"/>
    <property type="molecule type" value="Genomic_DNA"/>
</dbReference>
<organism evidence="1">
    <name type="scientific">marine sediment metagenome</name>
    <dbReference type="NCBI Taxonomy" id="412755"/>
    <lineage>
        <taxon>unclassified sequences</taxon>
        <taxon>metagenomes</taxon>
        <taxon>ecological metagenomes</taxon>
    </lineage>
</organism>
<dbReference type="Gene3D" id="1.25.40.10">
    <property type="entry name" value="Tetratricopeptide repeat domain"/>
    <property type="match status" value="4"/>
</dbReference>
<sequence length="608" mass="70824">YRQGLAFFEYGCQTNKEEALLLASKNFKIAVSLDSEIFDFWWAWGNVLFVLGNQKDEYHYFLEAKKKYKQAIGLSKNQSDDILAELYWDRGLIYTKIAENSGEAIDIKKAIEDFLKSMSFQKEAPAPFLNDLGSAYLKMGELINDNNIYLLAIDYFKLATKKSQKYVDAFSSIAHAYTQLYINTLDEDYFILANKHFEISLEINPLDATLWLDWAHLLGENGKLNRDSKKLRASIEKCIRAKRRDKKSNQIISQWVESLALLGAYTNRLDLIIEAENKIMKATDLYSDESDLWYSYGICMRSFAMYYDDIDYDFFAIEKFQIGLSLDRTNPELWTEIAATHFALGKDLEDIDKLERSIKFYIKAIDLKPACPSIIFDYAKTLTTLAQLTLSQNTLEEAIKQFEIALSLQKNAILSHPDWIFYYGCALDLLGDLFEKESHYLKAIEIFNNVLLVDPDFEKIHFRLALSFTHLLEVQPKTEYFEKANNCFQIATKQNIEDDAVWLEWALMLISYSFENIDGENQKKYYLEAEQKLIKAGQLGNQHTYYHLACLYSLCSKFEESINFLEKAKEIDMLPPIDEMLDDEWLDNLRAHDLFSQFLHEIEKKQNI</sequence>
<protein>
    <submittedName>
        <fullName evidence="1">Uncharacterized protein</fullName>
    </submittedName>
</protein>
<proteinExistence type="predicted"/>
<accession>A0A0F9HG76</accession>
<comment type="caution">
    <text evidence="1">The sequence shown here is derived from an EMBL/GenBank/DDBJ whole genome shotgun (WGS) entry which is preliminary data.</text>
</comment>
<dbReference type="InterPro" id="IPR011990">
    <property type="entry name" value="TPR-like_helical_dom_sf"/>
</dbReference>
<name>A0A0F9HG76_9ZZZZ</name>